<protein>
    <submittedName>
        <fullName evidence="2">Uncharacterized protein</fullName>
    </submittedName>
</protein>
<dbReference type="AlphaFoldDB" id="A0A4U6TAM1"/>
<sequence length="68" mass="7004">MIISARMRMLDMIAEGSIKMITARSIVSDAQSIGDPGSLGPTPAANLHSNRDGAMEWGAGEQAACEGG</sequence>
<evidence type="ECO:0000313" key="3">
    <source>
        <dbReference type="Proteomes" id="UP000298652"/>
    </source>
</evidence>
<dbReference type="EMBL" id="CM016559">
    <property type="protein sequence ID" value="TKV99039.1"/>
    <property type="molecule type" value="Genomic_DNA"/>
</dbReference>
<gene>
    <name evidence="2" type="ORF">SEVIR_8G013525v2</name>
</gene>
<evidence type="ECO:0000313" key="2">
    <source>
        <dbReference type="EMBL" id="TKV99039.1"/>
    </source>
</evidence>
<accession>A0A4U6TAM1</accession>
<evidence type="ECO:0000256" key="1">
    <source>
        <dbReference type="SAM" id="MobiDB-lite"/>
    </source>
</evidence>
<proteinExistence type="predicted"/>
<feature type="region of interest" description="Disordered" evidence="1">
    <location>
        <begin position="31"/>
        <end position="52"/>
    </location>
</feature>
<dbReference type="Gramene" id="TKV99039">
    <property type="protein sequence ID" value="TKV99039"/>
    <property type="gene ID" value="SEVIR_8G013525v2"/>
</dbReference>
<keyword evidence="3" id="KW-1185">Reference proteome</keyword>
<organism evidence="2 3">
    <name type="scientific">Setaria viridis</name>
    <name type="common">Green bristlegrass</name>
    <name type="synonym">Setaria italica subsp. viridis</name>
    <dbReference type="NCBI Taxonomy" id="4556"/>
    <lineage>
        <taxon>Eukaryota</taxon>
        <taxon>Viridiplantae</taxon>
        <taxon>Streptophyta</taxon>
        <taxon>Embryophyta</taxon>
        <taxon>Tracheophyta</taxon>
        <taxon>Spermatophyta</taxon>
        <taxon>Magnoliopsida</taxon>
        <taxon>Liliopsida</taxon>
        <taxon>Poales</taxon>
        <taxon>Poaceae</taxon>
        <taxon>PACMAD clade</taxon>
        <taxon>Panicoideae</taxon>
        <taxon>Panicodae</taxon>
        <taxon>Paniceae</taxon>
        <taxon>Cenchrinae</taxon>
        <taxon>Setaria</taxon>
    </lineage>
</organism>
<name>A0A4U6TAM1_SETVI</name>
<reference evidence="2" key="1">
    <citation type="submission" date="2019-03" db="EMBL/GenBank/DDBJ databases">
        <title>WGS assembly of Setaria viridis.</title>
        <authorList>
            <person name="Huang P."/>
            <person name="Jenkins J."/>
            <person name="Grimwood J."/>
            <person name="Barry K."/>
            <person name="Healey A."/>
            <person name="Mamidi S."/>
            <person name="Sreedasyam A."/>
            <person name="Shu S."/>
            <person name="Feldman M."/>
            <person name="Wu J."/>
            <person name="Yu Y."/>
            <person name="Chen C."/>
            <person name="Johnson J."/>
            <person name="Rokhsar D."/>
            <person name="Baxter I."/>
            <person name="Schmutz J."/>
            <person name="Brutnell T."/>
            <person name="Kellogg E."/>
        </authorList>
    </citation>
    <scope>NUCLEOTIDE SEQUENCE [LARGE SCALE GENOMIC DNA]</scope>
</reference>
<dbReference type="Proteomes" id="UP000298652">
    <property type="component" value="Chromosome 8"/>
</dbReference>